<dbReference type="SUPFAM" id="SSF51735">
    <property type="entry name" value="NAD(P)-binding Rossmann-fold domains"/>
    <property type="match status" value="1"/>
</dbReference>
<comment type="caution">
    <text evidence="2">The sequence shown here is derived from an EMBL/GenBank/DDBJ whole genome shotgun (WGS) entry which is preliminary data.</text>
</comment>
<protein>
    <recommendedName>
        <fullName evidence="4">Short-chain dehydrogenase/reductase family protein</fullName>
    </recommendedName>
</protein>
<dbReference type="Proteomes" id="UP000019487">
    <property type="component" value="Unassembled WGS sequence"/>
</dbReference>
<evidence type="ECO:0000313" key="2">
    <source>
        <dbReference type="EMBL" id="ESZ95980.1"/>
    </source>
</evidence>
<reference evidence="2 3" key="1">
    <citation type="journal article" date="2014" name="Genome Announc.">
        <title>Draft genome sequence of Sclerotinia borealis, a psychrophilic plant pathogenic fungus.</title>
        <authorList>
            <person name="Mardanov A.V."/>
            <person name="Beletsky A.V."/>
            <person name="Kadnikov V.V."/>
            <person name="Ignatov A.N."/>
            <person name="Ravin N.V."/>
        </authorList>
    </citation>
    <scope>NUCLEOTIDE SEQUENCE [LARGE SCALE GENOMIC DNA]</scope>
    <source>
        <strain evidence="3">F-4157</strain>
    </source>
</reference>
<dbReference type="PANTHER" id="PTHR43157:SF22">
    <property type="entry name" value="SHORT-CHAIN DEHYDROGENASE_REDUCTASE PHMF"/>
    <property type="match status" value="1"/>
</dbReference>
<evidence type="ECO:0000256" key="1">
    <source>
        <dbReference type="ARBA" id="ARBA00023002"/>
    </source>
</evidence>
<proteinExistence type="predicted"/>
<sequence length="284" mass="30289">MGSTSLRLPPPNAFLGNPFLITGATSGLGSATAVHFVNLGAKSVIITGRSFAKGGQARASIEAETGTIGKCIVKVMELDMSTFESVKVIADKVTKDLKEIDFVCLNAGTISTEHKVGKEGYETMIEIGVLATSFLALLFLPWMREVGRGNSHLGIVVFRGIDISNWLKKNVLAYWSMKENWKGGQGGYALSKLLQQYAVNEIAKLALGINGSPSVVVNSICPGMVKSDLGREYNTGVAMSIIINLWMGLACKTTEGGARTVPDLPCLIVLNCVPGYARASSKDR</sequence>
<dbReference type="HOGENOM" id="CLU_010194_44_4_1"/>
<evidence type="ECO:0000313" key="3">
    <source>
        <dbReference type="Proteomes" id="UP000019487"/>
    </source>
</evidence>
<name>W9CNA1_SCLBF</name>
<dbReference type="OrthoDB" id="542013at2759"/>
<dbReference type="STRING" id="1432307.W9CNA1"/>
<dbReference type="PANTHER" id="PTHR43157">
    <property type="entry name" value="PHOSPHATIDYLINOSITOL-GLYCAN BIOSYNTHESIS CLASS F PROTEIN-RELATED"/>
    <property type="match status" value="1"/>
</dbReference>
<accession>W9CNA1</accession>
<dbReference type="EMBL" id="AYSA01000159">
    <property type="protein sequence ID" value="ESZ95980.1"/>
    <property type="molecule type" value="Genomic_DNA"/>
</dbReference>
<organism evidence="2 3">
    <name type="scientific">Sclerotinia borealis (strain F-4128)</name>
    <dbReference type="NCBI Taxonomy" id="1432307"/>
    <lineage>
        <taxon>Eukaryota</taxon>
        <taxon>Fungi</taxon>
        <taxon>Dikarya</taxon>
        <taxon>Ascomycota</taxon>
        <taxon>Pezizomycotina</taxon>
        <taxon>Leotiomycetes</taxon>
        <taxon>Helotiales</taxon>
        <taxon>Sclerotiniaceae</taxon>
        <taxon>Sclerotinia</taxon>
    </lineage>
</organism>
<dbReference type="Pfam" id="PF00106">
    <property type="entry name" value="adh_short"/>
    <property type="match status" value="1"/>
</dbReference>
<dbReference type="InterPro" id="IPR036291">
    <property type="entry name" value="NAD(P)-bd_dom_sf"/>
</dbReference>
<dbReference type="Gene3D" id="3.40.50.720">
    <property type="entry name" value="NAD(P)-binding Rossmann-like Domain"/>
    <property type="match status" value="1"/>
</dbReference>
<dbReference type="InterPro" id="IPR002347">
    <property type="entry name" value="SDR_fam"/>
</dbReference>
<keyword evidence="1" id="KW-0560">Oxidoreductase</keyword>
<dbReference type="AlphaFoldDB" id="W9CNA1"/>
<keyword evidence="3" id="KW-1185">Reference proteome</keyword>
<dbReference type="PRINTS" id="PR00081">
    <property type="entry name" value="GDHRDH"/>
</dbReference>
<gene>
    <name evidence="2" type="ORF">SBOR_3672</name>
</gene>
<evidence type="ECO:0008006" key="4">
    <source>
        <dbReference type="Google" id="ProtNLM"/>
    </source>
</evidence>
<dbReference type="GO" id="GO:0016491">
    <property type="term" value="F:oxidoreductase activity"/>
    <property type="evidence" value="ECO:0007669"/>
    <property type="project" value="UniProtKB-KW"/>
</dbReference>